<evidence type="ECO:0000313" key="2">
    <source>
        <dbReference type="EMBL" id="CCC73590.1"/>
    </source>
</evidence>
<dbReference type="CDD" id="cd21141">
    <property type="entry name" value="Cas6_III-like"/>
    <property type="match status" value="1"/>
</dbReference>
<organism evidence="2 3">
    <name type="scientific">Megasphaera elsdenii DSM 20460</name>
    <dbReference type="NCBI Taxonomy" id="1064535"/>
    <lineage>
        <taxon>Bacteria</taxon>
        <taxon>Bacillati</taxon>
        <taxon>Bacillota</taxon>
        <taxon>Negativicutes</taxon>
        <taxon>Veillonellales</taxon>
        <taxon>Veillonellaceae</taxon>
        <taxon>Megasphaera</taxon>
    </lineage>
</organism>
<dbReference type="EMBL" id="HE576794">
    <property type="protein sequence ID" value="CCC73590.1"/>
    <property type="molecule type" value="Genomic_DNA"/>
</dbReference>
<accession>G0VQ62</accession>
<name>G0VQ62_MEGEL</name>
<dbReference type="HOGENOM" id="CLU_063836_2_0_9"/>
<dbReference type="KEGG" id="med:MELS_1369"/>
<feature type="domain" description="CRISPR-associated protein Cas6 C-terminal" evidence="1">
    <location>
        <begin position="131"/>
        <end position="244"/>
    </location>
</feature>
<dbReference type="InterPro" id="IPR019267">
    <property type="entry name" value="CRISPR-assoc_Cas6_C"/>
</dbReference>
<dbReference type="Pfam" id="PF10040">
    <property type="entry name" value="CRISPR_Cas6"/>
    <property type="match status" value="1"/>
</dbReference>
<evidence type="ECO:0000259" key="1">
    <source>
        <dbReference type="Pfam" id="PF10040"/>
    </source>
</evidence>
<proteinExistence type="predicted"/>
<evidence type="ECO:0000313" key="3">
    <source>
        <dbReference type="Proteomes" id="UP000010111"/>
    </source>
</evidence>
<dbReference type="RefSeq" id="WP_014016320.1">
    <property type="nucleotide sequence ID" value="NC_015873.1"/>
</dbReference>
<reference evidence="2 3" key="1">
    <citation type="journal article" date="2011" name="J. Bacteriol.">
        <title>Genome Sequence of the Ruminal Bacterium Megasphaera elsdenii.</title>
        <authorList>
            <person name="Marx H."/>
            <person name="Graf A.B."/>
            <person name="Tatto N."/>
            <person name="Thallinger G.G."/>
            <person name="Mattanovich D."/>
            <person name="Sauer M."/>
        </authorList>
    </citation>
    <scope>NUCLEOTIDE SEQUENCE [LARGE SCALE GENOMIC DNA]</scope>
    <source>
        <strain evidence="2 3">DSM 20460</strain>
    </source>
</reference>
<protein>
    <recommendedName>
        <fullName evidence="1">CRISPR-associated protein Cas6 C-terminal domain-containing protein</fullName>
    </recommendedName>
</protein>
<gene>
    <name evidence="2" type="ORF">MELS_1369</name>
</gene>
<dbReference type="AlphaFoldDB" id="G0VQ62"/>
<dbReference type="eggNOG" id="COG5551">
    <property type="taxonomic scope" value="Bacteria"/>
</dbReference>
<dbReference type="Gene3D" id="3.30.70.1900">
    <property type="match status" value="1"/>
</dbReference>
<dbReference type="Proteomes" id="UP000010111">
    <property type="component" value="Chromosome"/>
</dbReference>
<dbReference type="GeneID" id="97490818"/>
<keyword evidence="3" id="KW-1185">Reference proteome</keyword>
<sequence length="249" mass="28459">MLRLIEIPLKMPEHTRIHPAMGSIFHGALMDVIAPTSAELYHHMTLRPYSQVVYWDETKHCPLWRIGTLTDEAYERLVIPLEKVPALWLKQKQYEVSLGPMQLLRQTSFEDLAAQFVKADSAPAGAEWQCLSIMSFKQEGRYVILPDIRLIYQSLLQRWNTFSDTVKLEQDDLLEQLTSHCRLTKYQLRSQVFSVNGSQIYGCEGWQRFSFFGYDMLKRLQGLLASLAPFSGVGVKTALGMGAVDTTVL</sequence>
<dbReference type="STRING" id="1064535.MELS_1369"/>